<accession>A0ABT7AIG9</accession>
<evidence type="ECO:0000313" key="4">
    <source>
        <dbReference type="Proteomes" id="UP001321492"/>
    </source>
</evidence>
<feature type="compositionally biased region" description="Low complexity" evidence="1">
    <location>
        <begin position="64"/>
        <end position="73"/>
    </location>
</feature>
<evidence type="ECO:0000313" key="3">
    <source>
        <dbReference type="EMBL" id="MDJ1158589.1"/>
    </source>
</evidence>
<proteinExistence type="predicted"/>
<organism evidence="3 4">
    <name type="scientific">Chelatococcus albus</name>
    <dbReference type="NCBI Taxonomy" id="3047466"/>
    <lineage>
        <taxon>Bacteria</taxon>
        <taxon>Pseudomonadati</taxon>
        <taxon>Pseudomonadota</taxon>
        <taxon>Alphaproteobacteria</taxon>
        <taxon>Hyphomicrobiales</taxon>
        <taxon>Chelatococcaceae</taxon>
        <taxon>Chelatococcus</taxon>
    </lineage>
</organism>
<comment type="caution">
    <text evidence="3">The sequence shown here is derived from an EMBL/GenBank/DDBJ whole genome shotgun (WGS) entry which is preliminary data.</text>
</comment>
<feature type="chain" id="PRO_5045722780" evidence="2">
    <location>
        <begin position="24"/>
        <end position="90"/>
    </location>
</feature>
<reference evidence="3 4" key="1">
    <citation type="submission" date="2023-05" db="EMBL/GenBank/DDBJ databases">
        <title>Chelatococcus sp. nov., a moderately thermophilic bacterium isolated from hot spring microbial mat.</title>
        <authorList>
            <person name="Hu C.-J."/>
            <person name="Li W.-J."/>
        </authorList>
    </citation>
    <scope>NUCLEOTIDE SEQUENCE [LARGE SCALE GENOMIC DNA]</scope>
    <source>
        <strain evidence="3 4">SYSU G07232</strain>
    </source>
</reference>
<protein>
    <submittedName>
        <fullName evidence="3">Uncharacterized protein</fullName>
    </submittedName>
</protein>
<keyword evidence="4" id="KW-1185">Reference proteome</keyword>
<feature type="region of interest" description="Disordered" evidence="1">
    <location>
        <begin position="64"/>
        <end position="90"/>
    </location>
</feature>
<dbReference type="EMBL" id="JASJEV010000005">
    <property type="protein sequence ID" value="MDJ1158589.1"/>
    <property type="molecule type" value="Genomic_DNA"/>
</dbReference>
<gene>
    <name evidence="3" type="ORF">QNA08_10115</name>
</gene>
<dbReference type="Proteomes" id="UP001321492">
    <property type="component" value="Unassembled WGS sequence"/>
</dbReference>
<feature type="signal peptide" evidence="2">
    <location>
        <begin position="1"/>
        <end position="23"/>
    </location>
</feature>
<keyword evidence="2" id="KW-0732">Signal</keyword>
<evidence type="ECO:0000256" key="2">
    <source>
        <dbReference type="SAM" id="SignalP"/>
    </source>
</evidence>
<name>A0ABT7AIG9_9HYPH</name>
<sequence length="90" mass="10134">MRTAILSAVCAAVLVALPPVAWAQVPGETTRSERQINELNRSMSRQQQNLQQNQQFQFEIDQLRQQQQRNQQFPPSIRSSPTCPPGSIGC</sequence>
<evidence type="ECO:0000256" key="1">
    <source>
        <dbReference type="SAM" id="MobiDB-lite"/>
    </source>
</evidence>
<dbReference type="RefSeq" id="WP_283740573.1">
    <property type="nucleotide sequence ID" value="NZ_JASJEV010000005.1"/>
</dbReference>